<dbReference type="eggNOG" id="COG0859">
    <property type="taxonomic scope" value="Bacteria"/>
</dbReference>
<dbReference type="GO" id="GO:0005829">
    <property type="term" value="C:cytosol"/>
    <property type="evidence" value="ECO:0007669"/>
    <property type="project" value="TreeGrafter"/>
</dbReference>
<dbReference type="AlphaFoldDB" id="H8KZY6"/>
<protein>
    <submittedName>
        <fullName evidence="3">ADP-heptose:LPS heptosyltransferase</fullName>
    </submittedName>
</protein>
<dbReference type="PANTHER" id="PTHR30160">
    <property type="entry name" value="TETRAACYLDISACCHARIDE 4'-KINASE-RELATED"/>
    <property type="match status" value="1"/>
</dbReference>
<dbReference type="SUPFAM" id="SSF53756">
    <property type="entry name" value="UDP-Glycosyltransferase/glycogen phosphorylase"/>
    <property type="match status" value="1"/>
</dbReference>
<reference evidence="3" key="1">
    <citation type="submission" date="2012-02" db="EMBL/GenBank/DDBJ databases">
        <title>The complete genome of Frateuria aurantia DSM 6220.</title>
        <authorList>
            <consortium name="US DOE Joint Genome Institute (JGI-PGF)"/>
            <person name="Lucas S."/>
            <person name="Copeland A."/>
            <person name="Lapidus A."/>
            <person name="Glavina del Rio T."/>
            <person name="Dalin E."/>
            <person name="Tice H."/>
            <person name="Bruce D."/>
            <person name="Goodwin L."/>
            <person name="Pitluck S."/>
            <person name="Peters L."/>
            <person name="Ovchinnikova G."/>
            <person name="Teshima H."/>
            <person name="Kyrpides N."/>
            <person name="Mavromatis K."/>
            <person name="Ivanova N."/>
            <person name="Brettin T."/>
            <person name="Detter J.C."/>
            <person name="Han C."/>
            <person name="Larimer F."/>
            <person name="Land M."/>
            <person name="Hauser L."/>
            <person name="Markowitz V."/>
            <person name="Cheng J.-F."/>
            <person name="Hugenholtz P."/>
            <person name="Woyke T."/>
            <person name="Wu D."/>
            <person name="Brambilla E."/>
            <person name="Klenk H.-P."/>
            <person name="Eisen J.A."/>
        </authorList>
    </citation>
    <scope>NUCLEOTIDE SEQUENCE</scope>
    <source>
        <strain evidence="3">DSM 6220</strain>
    </source>
</reference>
<evidence type="ECO:0000313" key="4">
    <source>
        <dbReference type="Proteomes" id="UP000005234"/>
    </source>
</evidence>
<keyword evidence="4" id="KW-1185">Reference proteome</keyword>
<evidence type="ECO:0000256" key="2">
    <source>
        <dbReference type="ARBA" id="ARBA00022679"/>
    </source>
</evidence>
<gene>
    <name evidence="3" type="ordered locus">Fraau_0796</name>
</gene>
<dbReference type="Gene3D" id="3.40.50.2000">
    <property type="entry name" value="Glycogen Phosphorylase B"/>
    <property type="match status" value="2"/>
</dbReference>
<dbReference type="KEGG" id="fau:Fraau_0796"/>
<dbReference type="EMBL" id="CP003350">
    <property type="protein sequence ID" value="AFC85267.1"/>
    <property type="molecule type" value="Genomic_DNA"/>
</dbReference>
<sequence>MRKPTPRAPIPPVELLAWRPRAQAERRLTTPSCPTPAIECSAVSDLPARPETFAVARGPGLLRHLAGLPPHQPLRTPLPKRGIHSILICHLNQSLGNALLLSPLLTELEHRYPGARVSIVTRSPVAHDLYAGFHQVETIQALPSQWLGELPRYLRSLRQLRRESYDLVIDPDAQSGTSRRMIQLFRARYALGYDGPRKAGHLTHAVTVPADLESKGQLGVYLLRTAMGLAMEDTGPPPALRLSPAETALGRQVLDGLLAGLAQHRPGAPVLALFANATGPKQKDGSWWRRLLEVLQPALAGWTVLELIPANGVSMVADAYPGFYSRDIRKLAAVIQASTAYLSLDCGVMHLASTTAAATFGIFTTTSAAQWGPYGPGNHVLAGYDMEPEAIARRVIESMREAGLPV</sequence>
<evidence type="ECO:0000256" key="1">
    <source>
        <dbReference type="ARBA" id="ARBA00022676"/>
    </source>
</evidence>
<proteinExistence type="predicted"/>
<dbReference type="GO" id="GO:0008713">
    <property type="term" value="F:ADP-heptose-lipopolysaccharide heptosyltransferase activity"/>
    <property type="evidence" value="ECO:0007669"/>
    <property type="project" value="TreeGrafter"/>
</dbReference>
<dbReference type="InterPro" id="IPR002201">
    <property type="entry name" value="Glyco_trans_9"/>
</dbReference>
<name>H8KZY6_FRAAD</name>
<keyword evidence="1" id="KW-0328">Glycosyltransferase</keyword>
<organism evidence="3 4">
    <name type="scientific">Frateuria aurantia (strain ATCC 33424 / DSM 6220 / KCTC 2777 / LMG 1558 / NBRC 3245 / NCIMB 13370)</name>
    <name type="common">Acetobacter aurantius</name>
    <dbReference type="NCBI Taxonomy" id="767434"/>
    <lineage>
        <taxon>Bacteria</taxon>
        <taxon>Pseudomonadati</taxon>
        <taxon>Pseudomonadota</taxon>
        <taxon>Gammaproteobacteria</taxon>
        <taxon>Lysobacterales</taxon>
        <taxon>Rhodanobacteraceae</taxon>
        <taxon>Frateuria</taxon>
    </lineage>
</organism>
<dbReference type="HOGENOM" id="CLU_065146_0_0_6"/>
<dbReference type="PANTHER" id="PTHR30160:SF1">
    <property type="entry name" value="LIPOPOLYSACCHARIDE 1,2-N-ACETYLGLUCOSAMINETRANSFERASE-RELATED"/>
    <property type="match status" value="1"/>
</dbReference>
<evidence type="ECO:0000313" key="3">
    <source>
        <dbReference type="EMBL" id="AFC85267.1"/>
    </source>
</evidence>
<dbReference type="Pfam" id="PF01075">
    <property type="entry name" value="Glyco_transf_9"/>
    <property type="match status" value="1"/>
</dbReference>
<keyword evidence="2 3" id="KW-0808">Transferase</keyword>
<accession>H8KZY6</accession>
<dbReference type="GO" id="GO:0009244">
    <property type="term" value="P:lipopolysaccharide core region biosynthetic process"/>
    <property type="evidence" value="ECO:0007669"/>
    <property type="project" value="TreeGrafter"/>
</dbReference>
<dbReference type="Proteomes" id="UP000005234">
    <property type="component" value="Chromosome"/>
</dbReference>
<dbReference type="InterPro" id="IPR051199">
    <property type="entry name" value="LPS_LOS_Heptosyltrfase"/>
</dbReference>
<dbReference type="STRING" id="767434.Fraau_0796"/>